<dbReference type="Proteomes" id="UP001194746">
    <property type="component" value="Unassembled WGS sequence"/>
</dbReference>
<keyword evidence="5" id="KW-1185">Reference proteome</keyword>
<dbReference type="PANTHER" id="PTHR11005">
    <property type="entry name" value="LYSOSOMAL ACID LIPASE-RELATED"/>
    <property type="match status" value="1"/>
</dbReference>
<keyword evidence="2" id="KW-1133">Transmembrane helix</keyword>
<keyword evidence="2" id="KW-0812">Transmembrane</keyword>
<name>A0AAD4CX08_ASPNN</name>
<protein>
    <recommendedName>
        <fullName evidence="3">Partial AB-hydrolase lipase domain-containing protein</fullName>
    </recommendedName>
</protein>
<evidence type="ECO:0000256" key="2">
    <source>
        <dbReference type="SAM" id="Phobius"/>
    </source>
</evidence>
<dbReference type="SUPFAM" id="SSF53474">
    <property type="entry name" value="alpha/beta-Hydrolases"/>
    <property type="match status" value="1"/>
</dbReference>
<feature type="domain" description="Partial AB-hydrolase lipase" evidence="3">
    <location>
        <begin position="184"/>
        <end position="268"/>
    </location>
</feature>
<comment type="caution">
    <text evidence="4">The sequence shown here is derived from an EMBL/GenBank/DDBJ whole genome shotgun (WGS) entry which is preliminary data.</text>
</comment>
<dbReference type="AlphaFoldDB" id="A0AAD4CX08"/>
<accession>A0AAD4CX08</accession>
<dbReference type="InterPro" id="IPR029058">
    <property type="entry name" value="AB_hydrolase_fold"/>
</dbReference>
<feature type="region of interest" description="Disordered" evidence="1">
    <location>
        <begin position="146"/>
        <end position="174"/>
    </location>
</feature>
<proteinExistence type="predicted"/>
<feature type="region of interest" description="Disordered" evidence="1">
    <location>
        <begin position="222"/>
        <end position="244"/>
    </location>
</feature>
<reference evidence="4" key="2">
    <citation type="submission" date="2020-02" db="EMBL/GenBank/DDBJ databases">
        <authorList>
            <person name="Gilchrist C.L.M."/>
            <person name="Chooi Y.-H."/>
        </authorList>
    </citation>
    <scope>NUCLEOTIDE SEQUENCE</scope>
    <source>
        <strain evidence="4">MST-FP2251</strain>
    </source>
</reference>
<feature type="compositionally biased region" description="Basic and acidic residues" evidence="1">
    <location>
        <begin position="29"/>
        <end position="38"/>
    </location>
</feature>
<dbReference type="GO" id="GO:0006629">
    <property type="term" value="P:lipid metabolic process"/>
    <property type="evidence" value="ECO:0007669"/>
    <property type="project" value="InterPro"/>
</dbReference>
<dbReference type="FunFam" id="3.40.50.1820:FF:000193">
    <property type="entry name" value="Ab-hydrolase associated lipase"/>
    <property type="match status" value="1"/>
</dbReference>
<reference evidence="4" key="1">
    <citation type="journal article" date="2019" name="Beilstein J. Org. Chem.">
        <title>Nanangenines: drimane sesquiterpenoids as the dominant metabolite cohort of a novel Australian fungus, Aspergillus nanangensis.</title>
        <authorList>
            <person name="Lacey H.J."/>
            <person name="Gilchrist C.L.M."/>
            <person name="Crombie A."/>
            <person name="Kalaitzis J.A."/>
            <person name="Vuong D."/>
            <person name="Rutledge P.J."/>
            <person name="Turner P."/>
            <person name="Pitt J.I."/>
            <person name="Lacey E."/>
            <person name="Chooi Y.H."/>
            <person name="Piggott A.M."/>
        </authorList>
    </citation>
    <scope>NUCLEOTIDE SEQUENCE</scope>
    <source>
        <strain evidence="4">MST-FP2251</strain>
    </source>
</reference>
<evidence type="ECO:0000256" key="1">
    <source>
        <dbReference type="SAM" id="MobiDB-lite"/>
    </source>
</evidence>
<dbReference type="InterPro" id="IPR006693">
    <property type="entry name" value="AB_hydrolase_lipase"/>
</dbReference>
<feature type="transmembrane region" description="Helical" evidence="2">
    <location>
        <begin position="87"/>
        <end position="109"/>
    </location>
</feature>
<feature type="region of interest" description="Disordered" evidence="1">
    <location>
        <begin position="1"/>
        <end position="65"/>
    </location>
</feature>
<evidence type="ECO:0000313" key="4">
    <source>
        <dbReference type="EMBL" id="KAF9893358.1"/>
    </source>
</evidence>
<sequence length="597" mass="67997">MASELTMLDTRLCAGSRSGKQPQSEVELYDLRRIHDSDEKDDESTVTDGLLGDRHPASSSWEPSPHPLFPPLPSYGPPSFRSRLQSLAIRCASFVLSLLFLGVIVVGALSRSIWNFVVDIGLWSRCQDPRSDRAFLSEERARSVERQNNSRKWQRRQEKKEVDEEAPDDCPPLEGGKDPIVCDVAYYARRVGLDVETFKVQTEDGFILTLWHVYNPQEYTPLPPMERRHRGPQVFTGRKNGESGASRRKYPVLMMHGLLQSAGAYCVNDDDSLAFYLCKSGYDVWLGNNRCGLGADHTTLSAGDPRIWSWNIRQLGIFDLSALVSRVLYETRFEKLGLVCHSQGTTQTFVALARDQRPELGEHLSVFCALAPAAYAGPLIERAYFRFLRVISPATFRVIFGIHSFIPFMMTMHRYLHPRVYGALGYFVFSYLFGWSDTRWDRGLRDRMFQFAPVYVSAETMRWWLGPECFAAQKCILATHAIGLAESEEDHRIERGLDDGNSRSDTAWYGPQTPPFALWVAGSDGLVDGRRLLRRLRNGREPHVQVVHEKVIDDYEHLDVLWAMDAVEQVGKEVRQVLWTTMPDEARAGCRRPRGVR</sequence>
<dbReference type="EMBL" id="VCAU01000008">
    <property type="protein sequence ID" value="KAF9893358.1"/>
    <property type="molecule type" value="Genomic_DNA"/>
</dbReference>
<keyword evidence="2" id="KW-0472">Membrane</keyword>
<evidence type="ECO:0000259" key="3">
    <source>
        <dbReference type="Pfam" id="PF04083"/>
    </source>
</evidence>
<dbReference type="Pfam" id="PF04083">
    <property type="entry name" value="Abhydro_lipase"/>
    <property type="match status" value="1"/>
</dbReference>
<evidence type="ECO:0000313" key="5">
    <source>
        <dbReference type="Proteomes" id="UP001194746"/>
    </source>
</evidence>
<gene>
    <name evidence="4" type="ORF">FE257_011790</name>
</gene>
<dbReference type="Gene3D" id="3.40.50.1820">
    <property type="entry name" value="alpha/beta hydrolase"/>
    <property type="match status" value="1"/>
</dbReference>
<organism evidence="4 5">
    <name type="scientific">Aspergillus nanangensis</name>
    <dbReference type="NCBI Taxonomy" id="2582783"/>
    <lineage>
        <taxon>Eukaryota</taxon>
        <taxon>Fungi</taxon>
        <taxon>Dikarya</taxon>
        <taxon>Ascomycota</taxon>
        <taxon>Pezizomycotina</taxon>
        <taxon>Eurotiomycetes</taxon>
        <taxon>Eurotiomycetidae</taxon>
        <taxon>Eurotiales</taxon>
        <taxon>Aspergillaceae</taxon>
        <taxon>Aspergillus</taxon>
        <taxon>Aspergillus subgen. Circumdati</taxon>
    </lineage>
</organism>